<name>A0A8K0CH90_IGNLU</name>
<feature type="compositionally biased region" description="Polar residues" evidence="1">
    <location>
        <begin position="87"/>
        <end position="98"/>
    </location>
</feature>
<organism evidence="2 3">
    <name type="scientific">Ignelater luminosus</name>
    <name type="common">Cucubano</name>
    <name type="synonym">Pyrophorus luminosus</name>
    <dbReference type="NCBI Taxonomy" id="2038154"/>
    <lineage>
        <taxon>Eukaryota</taxon>
        <taxon>Metazoa</taxon>
        <taxon>Ecdysozoa</taxon>
        <taxon>Arthropoda</taxon>
        <taxon>Hexapoda</taxon>
        <taxon>Insecta</taxon>
        <taxon>Pterygota</taxon>
        <taxon>Neoptera</taxon>
        <taxon>Endopterygota</taxon>
        <taxon>Coleoptera</taxon>
        <taxon>Polyphaga</taxon>
        <taxon>Elateriformia</taxon>
        <taxon>Elateroidea</taxon>
        <taxon>Elateridae</taxon>
        <taxon>Agrypninae</taxon>
        <taxon>Pyrophorini</taxon>
        <taxon>Ignelater</taxon>
    </lineage>
</organism>
<dbReference type="AlphaFoldDB" id="A0A8K0CH90"/>
<sequence length="98" mass="10939">MTLTPDAARPLAHEVLLKDTLAMPDTSKEQQMTKKDRLRASLKRPVPHSGELPIPTLHQLPQLCEDEYCPFDQPSDTNEGDSDYEGMSSSPQVSTRMS</sequence>
<reference evidence="2" key="1">
    <citation type="submission" date="2019-08" db="EMBL/GenBank/DDBJ databases">
        <title>The genome of the North American firefly Photinus pyralis.</title>
        <authorList>
            <consortium name="Photinus pyralis genome working group"/>
            <person name="Fallon T.R."/>
            <person name="Sander Lower S.E."/>
            <person name="Weng J.-K."/>
        </authorList>
    </citation>
    <scope>NUCLEOTIDE SEQUENCE</scope>
    <source>
        <strain evidence="2">TRF0915ILg1</strain>
        <tissue evidence="2">Whole body</tissue>
    </source>
</reference>
<protein>
    <submittedName>
        <fullName evidence="2">Uncharacterized protein</fullName>
    </submittedName>
</protein>
<accession>A0A8K0CH90</accession>
<dbReference type="OrthoDB" id="7890494at2759"/>
<dbReference type="Proteomes" id="UP000801492">
    <property type="component" value="Unassembled WGS sequence"/>
</dbReference>
<proteinExistence type="predicted"/>
<comment type="caution">
    <text evidence="2">The sequence shown here is derived from an EMBL/GenBank/DDBJ whole genome shotgun (WGS) entry which is preliminary data.</text>
</comment>
<keyword evidence="3" id="KW-1185">Reference proteome</keyword>
<evidence type="ECO:0000313" key="2">
    <source>
        <dbReference type="EMBL" id="KAF2887333.1"/>
    </source>
</evidence>
<feature type="region of interest" description="Disordered" evidence="1">
    <location>
        <begin position="19"/>
        <end position="55"/>
    </location>
</feature>
<dbReference type="EMBL" id="VTPC01084024">
    <property type="protein sequence ID" value="KAF2887333.1"/>
    <property type="molecule type" value="Genomic_DNA"/>
</dbReference>
<evidence type="ECO:0000313" key="3">
    <source>
        <dbReference type="Proteomes" id="UP000801492"/>
    </source>
</evidence>
<gene>
    <name evidence="2" type="ORF">ILUMI_18842</name>
</gene>
<evidence type="ECO:0000256" key="1">
    <source>
        <dbReference type="SAM" id="MobiDB-lite"/>
    </source>
</evidence>
<feature type="compositionally biased region" description="Basic and acidic residues" evidence="1">
    <location>
        <begin position="26"/>
        <end position="39"/>
    </location>
</feature>
<feature type="region of interest" description="Disordered" evidence="1">
    <location>
        <begin position="67"/>
        <end position="98"/>
    </location>
</feature>